<dbReference type="AlphaFoldDB" id="A0A7T8HLF7"/>
<feature type="compositionally biased region" description="Pro residues" evidence="1">
    <location>
        <begin position="185"/>
        <end position="201"/>
    </location>
</feature>
<sequence>MIVSGPDQAQAQLIAKHLSSGTARLGNIGGKQVLIMTPPAAPVPPKAAELNTPPTLPSQVTSQQPTQGTAISPLKVSRENKTPVLSSPSKATEVTAQLIQTPQGPRIILQGIQGANLSRDQLLSIQQQVKTQLLKAQAEAKLENRVPPTKIAVILPPSIQERINQQKKQQINKLAEETIKTTMTSPPPPPPPQISLPPTQQPPQQYNHKSPLRKESLPYRKQALCNK</sequence>
<name>A0A7T8HLF7_CALRO</name>
<proteinExistence type="predicted"/>
<feature type="region of interest" description="Disordered" evidence="1">
    <location>
        <begin position="181"/>
        <end position="227"/>
    </location>
</feature>
<reference evidence="3" key="1">
    <citation type="submission" date="2021-01" db="EMBL/GenBank/DDBJ databases">
        <title>Caligus Genome Assembly.</title>
        <authorList>
            <person name="Gallardo-Escarate C."/>
        </authorList>
    </citation>
    <scope>NUCLEOTIDE SEQUENCE [LARGE SCALE GENOMIC DNA]</scope>
</reference>
<dbReference type="OrthoDB" id="784962at2759"/>
<protein>
    <submittedName>
        <fullName evidence="2">Nucleosomeremodeling factor subunit NURF301like</fullName>
    </submittedName>
</protein>
<keyword evidence="3" id="KW-1185">Reference proteome</keyword>
<organism evidence="2 3">
    <name type="scientific">Caligus rogercresseyi</name>
    <name type="common">Sea louse</name>
    <dbReference type="NCBI Taxonomy" id="217165"/>
    <lineage>
        <taxon>Eukaryota</taxon>
        <taxon>Metazoa</taxon>
        <taxon>Ecdysozoa</taxon>
        <taxon>Arthropoda</taxon>
        <taxon>Crustacea</taxon>
        <taxon>Multicrustacea</taxon>
        <taxon>Hexanauplia</taxon>
        <taxon>Copepoda</taxon>
        <taxon>Siphonostomatoida</taxon>
        <taxon>Caligidae</taxon>
        <taxon>Caligus</taxon>
    </lineage>
</organism>
<gene>
    <name evidence="2" type="ORF">FKW44_004228</name>
</gene>
<accession>A0A7T8HLF7</accession>
<feature type="region of interest" description="Disordered" evidence="1">
    <location>
        <begin position="44"/>
        <end position="89"/>
    </location>
</feature>
<feature type="compositionally biased region" description="Polar residues" evidence="1">
    <location>
        <begin position="57"/>
        <end position="70"/>
    </location>
</feature>
<evidence type="ECO:0000313" key="3">
    <source>
        <dbReference type="Proteomes" id="UP000595437"/>
    </source>
</evidence>
<dbReference type="Proteomes" id="UP000595437">
    <property type="component" value="Chromosome 3"/>
</dbReference>
<evidence type="ECO:0000256" key="1">
    <source>
        <dbReference type="SAM" id="MobiDB-lite"/>
    </source>
</evidence>
<evidence type="ECO:0000313" key="2">
    <source>
        <dbReference type="EMBL" id="QQP52173.1"/>
    </source>
</evidence>
<dbReference type="EMBL" id="CP045892">
    <property type="protein sequence ID" value="QQP52173.1"/>
    <property type="molecule type" value="Genomic_DNA"/>
</dbReference>